<dbReference type="RefSeq" id="WP_131344159.1">
    <property type="nucleotide sequence ID" value="NZ_SJJZ01000004.1"/>
</dbReference>
<feature type="transmembrane region" description="Helical" evidence="5">
    <location>
        <begin position="144"/>
        <end position="163"/>
    </location>
</feature>
<evidence type="ECO:0000259" key="6">
    <source>
        <dbReference type="PROSITE" id="PS50850"/>
    </source>
</evidence>
<dbReference type="SUPFAM" id="SSF103473">
    <property type="entry name" value="MFS general substrate transporter"/>
    <property type="match status" value="1"/>
</dbReference>
<evidence type="ECO:0000256" key="5">
    <source>
        <dbReference type="SAM" id="Phobius"/>
    </source>
</evidence>
<feature type="transmembrane region" description="Helical" evidence="5">
    <location>
        <begin position="414"/>
        <end position="439"/>
    </location>
</feature>
<reference evidence="7 8" key="1">
    <citation type="submission" date="2019-02" db="EMBL/GenBank/DDBJ databases">
        <title>Kribbella capetownensis sp. nov. and Kribbella speibonae sp. nov., isolated from soil.</title>
        <authorList>
            <person name="Curtis S.M."/>
            <person name="Norton I."/>
            <person name="Everest G.J."/>
            <person name="Meyers P.R."/>
        </authorList>
    </citation>
    <scope>NUCLEOTIDE SEQUENCE [LARGE SCALE GENOMIC DNA]</scope>
    <source>
        <strain evidence="7 8">KCTC 29219</strain>
    </source>
</reference>
<dbReference type="OrthoDB" id="4484751at2"/>
<feature type="transmembrane region" description="Helical" evidence="5">
    <location>
        <begin position="313"/>
        <end position="332"/>
    </location>
</feature>
<organism evidence="7 8">
    <name type="scientific">Kribbella soli</name>
    <dbReference type="NCBI Taxonomy" id="1124743"/>
    <lineage>
        <taxon>Bacteria</taxon>
        <taxon>Bacillati</taxon>
        <taxon>Actinomycetota</taxon>
        <taxon>Actinomycetes</taxon>
        <taxon>Propionibacteriales</taxon>
        <taxon>Kribbellaceae</taxon>
        <taxon>Kribbella</taxon>
    </lineage>
</organism>
<feature type="transmembrane region" description="Helical" evidence="5">
    <location>
        <begin position="274"/>
        <end position="293"/>
    </location>
</feature>
<feature type="transmembrane region" description="Helical" evidence="5">
    <location>
        <begin position="49"/>
        <end position="75"/>
    </location>
</feature>
<feature type="transmembrane region" description="Helical" evidence="5">
    <location>
        <begin position="175"/>
        <end position="195"/>
    </location>
</feature>
<dbReference type="InterPro" id="IPR020846">
    <property type="entry name" value="MFS_dom"/>
</dbReference>
<dbReference type="GO" id="GO:0022857">
    <property type="term" value="F:transmembrane transporter activity"/>
    <property type="evidence" value="ECO:0007669"/>
    <property type="project" value="InterPro"/>
</dbReference>
<dbReference type="CDD" id="cd17504">
    <property type="entry name" value="MFS_MMR_MDR_like"/>
    <property type="match status" value="1"/>
</dbReference>
<dbReference type="Pfam" id="PF07690">
    <property type="entry name" value="MFS_1"/>
    <property type="match status" value="1"/>
</dbReference>
<dbReference type="PANTHER" id="PTHR23501">
    <property type="entry name" value="MAJOR FACILITATOR SUPERFAMILY"/>
    <property type="match status" value="1"/>
</dbReference>
<comment type="subcellular location">
    <subcellularLocation>
        <location evidence="1">Cell membrane</location>
        <topology evidence="1">Multi-pass membrane protein</topology>
    </subcellularLocation>
</comment>
<keyword evidence="2 5" id="KW-0812">Transmembrane</keyword>
<feature type="transmembrane region" description="Helical" evidence="5">
    <location>
        <begin position="344"/>
        <end position="364"/>
    </location>
</feature>
<dbReference type="PANTHER" id="PTHR23501:SF197">
    <property type="entry name" value="COMD"/>
    <property type="match status" value="1"/>
</dbReference>
<dbReference type="EMBL" id="SJJZ01000004">
    <property type="protein sequence ID" value="TCC03632.1"/>
    <property type="molecule type" value="Genomic_DNA"/>
</dbReference>
<keyword evidence="8" id="KW-1185">Reference proteome</keyword>
<comment type="caution">
    <text evidence="7">The sequence shown here is derived from an EMBL/GenBank/DDBJ whole genome shotgun (WGS) entry which is preliminary data.</text>
</comment>
<feature type="transmembrane region" description="Helical" evidence="5">
    <location>
        <begin position="20"/>
        <end position="43"/>
    </location>
</feature>
<feature type="transmembrane region" description="Helical" evidence="5">
    <location>
        <begin position="237"/>
        <end position="254"/>
    </location>
</feature>
<evidence type="ECO:0000256" key="4">
    <source>
        <dbReference type="ARBA" id="ARBA00023136"/>
    </source>
</evidence>
<keyword evidence="4 5" id="KW-0472">Membrane</keyword>
<evidence type="ECO:0000313" key="7">
    <source>
        <dbReference type="EMBL" id="TCC03632.1"/>
    </source>
</evidence>
<dbReference type="PROSITE" id="PS50850">
    <property type="entry name" value="MFS"/>
    <property type="match status" value="1"/>
</dbReference>
<dbReference type="InterPro" id="IPR011701">
    <property type="entry name" value="MFS"/>
</dbReference>
<dbReference type="Proteomes" id="UP000292346">
    <property type="component" value="Unassembled WGS sequence"/>
</dbReference>
<sequence length="485" mass="49299">MSATPTDLGEAPPAPVRTGAVVPVLASAGITVALMQTLVIPLVPELPRLLNASAAGTAWAITATLLAAAVATPIMGRLGDMYGKRRMLLISVGMLIAGSVVAALSSSLVPMIAGRALQGLAAGVIPLGISIMRDELPSEKLGTATAQMSASLGVGGALGLPAAALLAENFNWHTLFWLSAALGAIVFVLVVRFVPESAVRSGGRFDVPGGLGLSIGLISLLLAISQGADWGWTDGRTLGLFALAVVALLTWGWWERRTSEPLVDLRTTARPQVLLTNLASMVFGFAMFAMSLVLPQLLQMPKATGFGLGQSMLASGLVMGPSGLIMLVAAPFSAKISKTRGPKVTLMLGALVVAAGYGVGSVLMSSVWQLVLVSLLIGAGIGLAYGAMPALIMSAVPVSETAAANSFNTLMRSIGTSVSSAVAGVILANLTISLGGYTLPSQSGFRVVLLIGAGAALTALAIASFIPTRRAEAPVAMEAEVAARA</sequence>
<feature type="transmembrane region" description="Helical" evidence="5">
    <location>
        <begin position="207"/>
        <end position="225"/>
    </location>
</feature>
<feature type="transmembrane region" description="Helical" evidence="5">
    <location>
        <begin position="87"/>
        <end position="106"/>
    </location>
</feature>
<keyword evidence="3 5" id="KW-1133">Transmembrane helix</keyword>
<dbReference type="AlphaFoldDB" id="A0A4R0H5B2"/>
<feature type="domain" description="Major facilitator superfamily (MFS) profile" evidence="6">
    <location>
        <begin position="21"/>
        <end position="470"/>
    </location>
</feature>
<feature type="transmembrane region" description="Helical" evidence="5">
    <location>
        <begin position="370"/>
        <end position="393"/>
    </location>
</feature>
<evidence type="ECO:0000256" key="1">
    <source>
        <dbReference type="ARBA" id="ARBA00004651"/>
    </source>
</evidence>
<accession>A0A4R0H5B2</accession>
<dbReference type="InterPro" id="IPR036259">
    <property type="entry name" value="MFS_trans_sf"/>
</dbReference>
<proteinExistence type="predicted"/>
<name>A0A4R0H5B2_9ACTN</name>
<dbReference type="Gene3D" id="1.20.1250.20">
    <property type="entry name" value="MFS general substrate transporter like domains"/>
    <property type="match status" value="1"/>
</dbReference>
<dbReference type="Gene3D" id="1.20.1720.10">
    <property type="entry name" value="Multidrug resistance protein D"/>
    <property type="match status" value="1"/>
</dbReference>
<feature type="transmembrane region" description="Helical" evidence="5">
    <location>
        <begin position="445"/>
        <end position="466"/>
    </location>
</feature>
<evidence type="ECO:0000256" key="3">
    <source>
        <dbReference type="ARBA" id="ARBA00022989"/>
    </source>
</evidence>
<gene>
    <name evidence="7" type="ORF">E0H45_31350</name>
</gene>
<evidence type="ECO:0000256" key="2">
    <source>
        <dbReference type="ARBA" id="ARBA00022692"/>
    </source>
</evidence>
<protein>
    <submittedName>
        <fullName evidence="7">MFS transporter</fullName>
    </submittedName>
</protein>
<evidence type="ECO:0000313" key="8">
    <source>
        <dbReference type="Proteomes" id="UP000292346"/>
    </source>
</evidence>
<dbReference type="GO" id="GO:0005886">
    <property type="term" value="C:plasma membrane"/>
    <property type="evidence" value="ECO:0007669"/>
    <property type="project" value="UniProtKB-SubCell"/>
</dbReference>